<dbReference type="Proteomes" id="UP000038009">
    <property type="component" value="Unassembled WGS sequence"/>
</dbReference>
<feature type="compositionally biased region" description="Polar residues" evidence="1">
    <location>
        <begin position="38"/>
        <end position="53"/>
    </location>
</feature>
<feature type="compositionally biased region" description="Polar residues" evidence="1">
    <location>
        <begin position="7"/>
        <end position="28"/>
    </location>
</feature>
<feature type="region of interest" description="Disordered" evidence="1">
    <location>
        <begin position="590"/>
        <end position="629"/>
    </location>
</feature>
<keyword evidence="4" id="KW-1185">Reference proteome</keyword>
<feature type="compositionally biased region" description="Basic residues" evidence="1">
    <location>
        <begin position="608"/>
        <end position="620"/>
    </location>
</feature>
<feature type="compositionally biased region" description="Low complexity" evidence="1">
    <location>
        <begin position="474"/>
        <end position="485"/>
    </location>
</feature>
<sequence>MTRQNRKQASPPSKNRGTVHSATCANSSIHHHSHLHDQSNNTASDPVRSTSRPSRAAPAGHQPVCIPKPRSAHQHPLARAAAHSISDNNANRTTSASTVSGPTQISGVRNDGETRGTSQGFKYLSPEVLAASQFSPVTQAPDASPHLPHSSAAQPQQPSRSPSIQPTSAAESSLARLRALASGASSLVLSPASLPPLELYKNEESPLLSSLPSSAPSTPYTPDLVRRLAELNGTSYKQTASSLRLDRLKGSRAAGTSAAAMLGSLSSDQLSSLGRNEEDEEELRRISERRSSHRNAALLTRVSAARGRRTSFENEEEVRDSGHRYFLPCPAEPQLTATSRLDRLRAAGRAGSVASPSSLPTTPASNSLLAPLPHCPHLIDSPTVFFATLAAASPAPAASLSSPSPTSVDVTSRLAQLRQRASAAPVSSALGPLSGSSFSTSAPPAASLAPTVAATGAPQESFMNLELMQVGHGSASPSAHHCASADGYPGRDRRGAGSLQSVRSSLPGVHDCLGQAPRYDLLARGETNQDVVGGNTGATPSTSFVPSSTIDTELQEADELRSLEAQLQRYRDVAAQSLLPCIHTHASDGAMTTPEVAKSVSSLSSSPRPKRVARRSRRRQSASAAKKGSAVVTLVKGRKSRQRLGVERGDLTGGRAALSSAQVVARLRRLAAPVAVEEPVKAEVSESGAALPLPTWSSTSPFAAIASPSLLGMLSDAARDHQNDGASVNGPNKGDGEVITAGSSADSQPAAPSSAGLSFYSSASTSPASRPTAAPDLRRLPASSQCIVFDTCSLLDSEPGVLNVLLERAHIGIPFKVLDELDFMHKGGVSGQDSSSGGGSANGSHDREWRRKRAHDLRNWIASCVSRSSSHLLLQKRTEVIEAYDRQTATNDDQILGYAVYLRRHREKVIFVTEDKFLRIKAAAEIGKAYSYSEVRQMVGMPAALPSSSTAVRRIAVRRTRQKKEQPLL</sequence>
<gene>
    <name evidence="3" type="ORF">ABL78_1223</name>
</gene>
<feature type="region of interest" description="Disordered" evidence="1">
    <location>
        <begin position="828"/>
        <end position="849"/>
    </location>
</feature>
<dbReference type="OrthoDB" id="267427at2759"/>
<dbReference type="Gene3D" id="3.40.50.1010">
    <property type="entry name" value="5'-nuclease"/>
    <property type="match status" value="1"/>
</dbReference>
<dbReference type="OMA" id="THDREWR"/>
<evidence type="ECO:0000259" key="2">
    <source>
        <dbReference type="Pfam" id="PF13638"/>
    </source>
</evidence>
<protein>
    <recommendedName>
        <fullName evidence="2">PIN domain-containing protein</fullName>
    </recommendedName>
</protein>
<dbReference type="AlphaFoldDB" id="A0A0N1IME6"/>
<feature type="region of interest" description="Disordered" evidence="1">
    <location>
        <begin position="721"/>
        <end position="776"/>
    </location>
</feature>
<feature type="region of interest" description="Disordered" evidence="1">
    <location>
        <begin position="474"/>
        <end position="502"/>
    </location>
</feature>
<dbReference type="Pfam" id="PF13638">
    <property type="entry name" value="PIN_4"/>
    <property type="match status" value="1"/>
</dbReference>
<proteinExistence type="predicted"/>
<evidence type="ECO:0000313" key="3">
    <source>
        <dbReference type="EMBL" id="KPI89642.1"/>
    </source>
</evidence>
<name>A0A0N1IME6_LEPSE</name>
<feature type="region of interest" description="Disordered" evidence="1">
    <location>
        <begin position="136"/>
        <end position="171"/>
    </location>
</feature>
<dbReference type="InterPro" id="IPR002716">
    <property type="entry name" value="PIN_dom"/>
</dbReference>
<feature type="domain" description="PIN" evidence="2">
    <location>
        <begin position="787"/>
        <end position="929"/>
    </location>
</feature>
<feature type="compositionally biased region" description="Polar residues" evidence="1">
    <location>
        <begin position="85"/>
        <end position="107"/>
    </location>
</feature>
<dbReference type="VEuPathDB" id="TriTrypDB:Lsey_0019_0080"/>
<feature type="compositionally biased region" description="Low complexity" evidence="1">
    <location>
        <begin position="598"/>
        <end position="607"/>
    </location>
</feature>
<feature type="compositionally biased region" description="Low complexity" evidence="1">
    <location>
        <begin position="741"/>
        <end position="775"/>
    </location>
</feature>
<feature type="region of interest" description="Disordered" evidence="1">
    <location>
        <begin position="1"/>
        <end position="119"/>
    </location>
</feature>
<comment type="caution">
    <text evidence="3">The sequence shown here is derived from an EMBL/GenBank/DDBJ whole genome shotgun (WGS) entry which is preliminary data.</text>
</comment>
<evidence type="ECO:0000256" key="1">
    <source>
        <dbReference type="SAM" id="MobiDB-lite"/>
    </source>
</evidence>
<feature type="compositionally biased region" description="Low complexity" evidence="1">
    <location>
        <begin position="150"/>
        <end position="171"/>
    </location>
</feature>
<feature type="region of interest" description="Disordered" evidence="1">
    <location>
        <begin position="269"/>
        <end position="290"/>
    </location>
</feature>
<accession>A0A0N1IME6</accession>
<dbReference type="EMBL" id="LJSK01000019">
    <property type="protein sequence ID" value="KPI89642.1"/>
    <property type="molecule type" value="Genomic_DNA"/>
</dbReference>
<organism evidence="3 4">
    <name type="scientific">Leptomonas seymouri</name>
    <dbReference type="NCBI Taxonomy" id="5684"/>
    <lineage>
        <taxon>Eukaryota</taxon>
        <taxon>Discoba</taxon>
        <taxon>Euglenozoa</taxon>
        <taxon>Kinetoplastea</taxon>
        <taxon>Metakinetoplastina</taxon>
        <taxon>Trypanosomatida</taxon>
        <taxon>Trypanosomatidae</taxon>
        <taxon>Leishmaniinae</taxon>
        <taxon>Leptomonas</taxon>
    </lineage>
</organism>
<evidence type="ECO:0000313" key="4">
    <source>
        <dbReference type="Proteomes" id="UP000038009"/>
    </source>
</evidence>
<reference evidence="3 4" key="1">
    <citation type="journal article" date="2015" name="PLoS Pathog.">
        <title>Leptomonas seymouri: Adaptations to the Dixenous Life Cycle Analyzed by Genome Sequencing, Transcriptome Profiling and Co-infection with Leishmania donovani.</title>
        <authorList>
            <person name="Kraeva N."/>
            <person name="Butenko A."/>
            <person name="Hlavacova J."/>
            <person name="Kostygov A."/>
            <person name="Myskova J."/>
            <person name="Grybchuk D."/>
            <person name="Lestinova T."/>
            <person name="Votypka J."/>
            <person name="Volf P."/>
            <person name="Opperdoes F."/>
            <person name="Flegontov P."/>
            <person name="Lukes J."/>
            <person name="Yurchenko V."/>
        </authorList>
    </citation>
    <scope>NUCLEOTIDE SEQUENCE [LARGE SCALE GENOMIC DNA]</scope>
    <source>
        <strain evidence="3 4">ATCC 30220</strain>
    </source>
</reference>